<protein>
    <submittedName>
        <fullName evidence="1">Uncharacterized protein</fullName>
    </submittedName>
</protein>
<dbReference type="RefSeq" id="XP_031084568.1">
    <property type="nucleotide sequence ID" value="XM_031218740.1"/>
</dbReference>
<organism evidence="1 2">
    <name type="scientific">Fusarium proliferatum (strain ET1)</name>
    <name type="common">Orchid endophyte fungus</name>
    <dbReference type="NCBI Taxonomy" id="1227346"/>
    <lineage>
        <taxon>Eukaryota</taxon>
        <taxon>Fungi</taxon>
        <taxon>Dikarya</taxon>
        <taxon>Ascomycota</taxon>
        <taxon>Pezizomycotina</taxon>
        <taxon>Sordariomycetes</taxon>
        <taxon>Hypocreomycetidae</taxon>
        <taxon>Hypocreales</taxon>
        <taxon>Nectriaceae</taxon>
        <taxon>Fusarium</taxon>
        <taxon>Fusarium fujikuroi species complex</taxon>
    </lineage>
</organism>
<dbReference type="VEuPathDB" id="FungiDB:FPRO_13786"/>
<dbReference type="Proteomes" id="UP000183971">
    <property type="component" value="Unassembled WGS sequence"/>
</dbReference>
<comment type="caution">
    <text evidence="1">The sequence shown here is derived from an EMBL/GenBank/DDBJ whole genome shotgun (WGS) entry which is preliminary data.</text>
</comment>
<dbReference type="GeneID" id="42058645"/>
<keyword evidence="2" id="KW-1185">Reference proteome</keyword>
<dbReference type="EMBL" id="FJOF01000008">
    <property type="protein sequence ID" value="CZR43978.1"/>
    <property type="molecule type" value="Genomic_DNA"/>
</dbReference>
<evidence type="ECO:0000313" key="2">
    <source>
        <dbReference type="Proteomes" id="UP000183971"/>
    </source>
</evidence>
<gene>
    <name evidence="1" type="ORF">FPRO_13786</name>
</gene>
<reference evidence="2" key="1">
    <citation type="journal article" date="2016" name="Genome Biol. Evol.">
        <title>Comparative 'omics' of the Fusarium fujikuroi species complex highlights differences in genetic potential and metabolite synthesis.</title>
        <authorList>
            <person name="Niehaus E.-M."/>
            <person name="Muensterkoetter M."/>
            <person name="Proctor R.H."/>
            <person name="Brown D.W."/>
            <person name="Sharon A."/>
            <person name="Idan Y."/>
            <person name="Oren-Young L."/>
            <person name="Sieber C.M."/>
            <person name="Novak O."/>
            <person name="Pencik A."/>
            <person name="Tarkowska D."/>
            <person name="Hromadova K."/>
            <person name="Freeman S."/>
            <person name="Maymon M."/>
            <person name="Elazar M."/>
            <person name="Youssef S.A."/>
            <person name="El-Shabrawy E.S.M."/>
            <person name="Shalaby A.B.A."/>
            <person name="Houterman P."/>
            <person name="Brock N.L."/>
            <person name="Burkhardt I."/>
            <person name="Tsavkelova E.A."/>
            <person name="Dickschat J.S."/>
            <person name="Galuszka P."/>
            <person name="Gueldener U."/>
            <person name="Tudzynski B."/>
        </authorList>
    </citation>
    <scope>NUCLEOTIDE SEQUENCE [LARGE SCALE GENOMIC DNA]</scope>
    <source>
        <strain evidence="2">ET1</strain>
    </source>
</reference>
<evidence type="ECO:0000313" key="1">
    <source>
        <dbReference type="EMBL" id="CZR43978.1"/>
    </source>
</evidence>
<sequence>MKPLIQELIEHVWETLRGTERQHQSRMHPDNPQYYHHWGFTVYRTHYSPDSDTPWNMLLDCLKQQTILAFGYFEGKKDVDQSNVQLLKSLFHLDARDDQSLLEGLDIKGVRELCREAELRTEPAMADCLYDFVLVADESVLRDIANGESVVKAMSLSWSEGFSGWGWMRIPTSYLLDLWMLLSRHSFGTESVLRFKGPEKDLDTYVWPGDVSLPGTGRFSEVRPLLSHYTGQRPDRTF</sequence>
<accession>A0A1L7VUC0</accession>
<proteinExistence type="predicted"/>
<name>A0A1L7VUC0_FUSPR</name>
<dbReference type="AlphaFoldDB" id="A0A1L7VUC0"/>